<dbReference type="EMBL" id="JACHIG010000001">
    <property type="protein sequence ID" value="MBB5030724.1"/>
    <property type="molecule type" value="Genomic_DNA"/>
</dbReference>
<evidence type="ECO:0000256" key="1">
    <source>
        <dbReference type="ARBA" id="ARBA00004442"/>
    </source>
</evidence>
<evidence type="ECO:0000313" key="9">
    <source>
        <dbReference type="EMBL" id="MBB5030724.1"/>
    </source>
</evidence>
<keyword evidence="7" id="KW-0998">Cell outer membrane</keyword>
<reference evidence="9 10" key="1">
    <citation type="submission" date="2020-08" db="EMBL/GenBank/DDBJ databases">
        <title>Genomic Encyclopedia of Type Strains, Phase IV (KMG-IV): sequencing the most valuable type-strain genomes for metagenomic binning, comparative biology and taxonomic classification.</title>
        <authorList>
            <person name="Goeker M."/>
        </authorList>
    </citation>
    <scope>NUCLEOTIDE SEQUENCE [LARGE SCALE GENOMIC DNA]</scope>
    <source>
        <strain evidence="9 10">DSM 12252</strain>
    </source>
</reference>
<evidence type="ECO:0000256" key="8">
    <source>
        <dbReference type="SAM" id="Coils"/>
    </source>
</evidence>
<dbReference type="Gene3D" id="1.20.1600.10">
    <property type="entry name" value="Outer membrane efflux proteins (OEP)"/>
    <property type="match status" value="1"/>
</dbReference>
<organism evidence="9 10">
    <name type="scientific">Prosthecobacter vanneervenii</name>
    <dbReference type="NCBI Taxonomy" id="48466"/>
    <lineage>
        <taxon>Bacteria</taxon>
        <taxon>Pseudomonadati</taxon>
        <taxon>Verrucomicrobiota</taxon>
        <taxon>Verrucomicrobiia</taxon>
        <taxon>Verrucomicrobiales</taxon>
        <taxon>Verrucomicrobiaceae</taxon>
        <taxon>Prosthecobacter</taxon>
    </lineage>
</organism>
<dbReference type="Pfam" id="PF02321">
    <property type="entry name" value="OEP"/>
    <property type="match status" value="1"/>
</dbReference>
<evidence type="ECO:0000256" key="6">
    <source>
        <dbReference type="ARBA" id="ARBA00023136"/>
    </source>
</evidence>
<comment type="caution">
    <text evidence="9">The sequence shown here is derived from an EMBL/GenBank/DDBJ whole genome shotgun (WGS) entry which is preliminary data.</text>
</comment>
<dbReference type="AlphaFoldDB" id="A0A7W8DI31"/>
<feature type="coiled-coil region" evidence="8">
    <location>
        <begin position="375"/>
        <end position="441"/>
    </location>
</feature>
<evidence type="ECO:0000256" key="3">
    <source>
        <dbReference type="ARBA" id="ARBA00022448"/>
    </source>
</evidence>
<gene>
    <name evidence="9" type="ORF">HNQ65_000278</name>
</gene>
<keyword evidence="8" id="KW-0175">Coiled coil</keyword>
<evidence type="ECO:0000256" key="5">
    <source>
        <dbReference type="ARBA" id="ARBA00022692"/>
    </source>
</evidence>
<dbReference type="InterPro" id="IPR003423">
    <property type="entry name" value="OMP_efflux"/>
</dbReference>
<evidence type="ECO:0000256" key="4">
    <source>
        <dbReference type="ARBA" id="ARBA00022452"/>
    </source>
</evidence>
<comment type="subcellular location">
    <subcellularLocation>
        <location evidence="1">Cell outer membrane</location>
    </subcellularLocation>
</comment>
<dbReference type="GO" id="GO:0009279">
    <property type="term" value="C:cell outer membrane"/>
    <property type="evidence" value="ECO:0007669"/>
    <property type="project" value="UniProtKB-SubCell"/>
</dbReference>
<dbReference type="InterPro" id="IPR051906">
    <property type="entry name" value="TolC-like"/>
</dbReference>
<dbReference type="GO" id="GO:1990281">
    <property type="term" value="C:efflux pump complex"/>
    <property type="evidence" value="ECO:0007669"/>
    <property type="project" value="TreeGrafter"/>
</dbReference>
<evidence type="ECO:0000313" key="10">
    <source>
        <dbReference type="Proteomes" id="UP000590740"/>
    </source>
</evidence>
<keyword evidence="5" id="KW-0812">Transmembrane</keyword>
<keyword evidence="3" id="KW-0813">Transport</keyword>
<sequence length="488" mass="54473">MTLKMMLKTRMMMNPHTGRRVSRCRAAVVALVLPLSGLEAAPEEKARPLLLTEVLQSVETQYPPYLAALIEQDIANGRVRQALGSFDLNLNAGSSFSPAGYYDGQTGYAMLEQPLTNWGGSVYGGYRLSSGFLPNYNKDRTGVDGEGLLGFRIPLLRDGTIDRRRASLWQAQIDQELADPFIQRQYLDFVRAATISYYGWLASGKRLALSEALLRVARDRDSAIAEQVKNGASAPIVQVDNQRLVVSREIAVVQATRRFQAATIELSLFYRDARTAEPILAKRSRVPSAFPEHDRPGESQLTADIARALIFRPEMRRIELTLEKTGIDLRLAKNNLLPSLEVGVQAAQGVTGKTPRDIERTEVEAKIEFKVPLQRREAKGRVDVAQAQIERLNQELRFARERIAADVRDAHSALHTAHEVLQQTRRNVELAQQLANAEAERMKQGATDLLALQIREQASFDAKVLEVEAQAEYFRALANYRAAIAARN</sequence>
<keyword evidence="10" id="KW-1185">Reference proteome</keyword>
<comment type="similarity">
    <text evidence="2">Belongs to the outer membrane factor (OMF) (TC 1.B.17) family.</text>
</comment>
<dbReference type="RefSeq" id="WP_184337630.1">
    <property type="nucleotide sequence ID" value="NZ_JACHIG010000001.1"/>
</dbReference>
<keyword evidence="4" id="KW-1134">Transmembrane beta strand</keyword>
<evidence type="ECO:0000256" key="7">
    <source>
        <dbReference type="ARBA" id="ARBA00023237"/>
    </source>
</evidence>
<accession>A0A7W8DI31</accession>
<proteinExistence type="inferred from homology"/>
<dbReference type="PANTHER" id="PTHR30026">
    <property type="entry name" value="OUTER MEMBRANE PROTEIN TOLC"/>
    <property type="match status" value="1"/>
</dbReference>
<dbReference type="GO" id="GO:0015288">
    <property type="term" value="F:porin activity"/>
    <property type="evidence" value="ECO:0007669"/>
    <property type="project" value="TreeGrafter"/>
</dbReference>
<protein>
    <submittedName>
        <fullName evidence="9">Outer membrane protein TolC</fullName>
    </submittedName>
</protein>
<keyword evidence="6" id="KW-0472">Membrane</keyword>
<dbReference type="Proteomes" id="UP000590740">
    <property type="component" value="Unassembled WGS sequence"/>
</dbReference>
<dbReference type="PANTHER" id="PTHR30026:SF21">
    <property type="entry name" value="SLR1270 PROTEIN"/>
    <property type="match status" value="1"/>
</dbReference>
<name>A0A7W8DI31_9BACT</name>
<dbReference type="SUPFAM" id="SSF56954">
    <property type="entry name" value="Outer membrane efflux proteins (OEP)"/>
    <property type="match status" value="1"/>
</dbReference>
<evidence type="ECO:0000256" key="2">
    <source>
        <dbReference type="ARBA" id="ARBA00007613"/>
    </source>
</evidence>
<dbReference type="GO" id="GO:0015562">
    <property type="term" value="F:efflux transmembrane transporter activity"/>
    <property type="evidence" value="ECO:0007669"/>
    <property type="project" value="InterPro"/>
</dbReference>